<keyword evidence="1" id="KW-0067">ATP-binding</keyword>
<dbReference type="AlphaFoldDB" id="A0A3P7PH43"/>
<sequence length="1185" mass="134251">MLRALNNLVAFAGLSMNLSNFSTTCGQLPLVVQGSVDVGLCHLNPHSETASFAQLYICDDYNRRRSIKETMLQWKTKIEYRVIEKVIATLREINVIAQSYHSMYEVYLAEAAAAKLNDDDVPPTILMNLKHSREAPQSSLSSTHEGRLNIPQIENQVAAIYICRNGVLPSEDELNKGLRIFSRGGKSTAAHFNNNIDAMSYPLYFPRGEQSYVRESLRKRTGKRPASDISNEANVRGLAASSFPSDDDSEDELMDRPPAKFLSRGDFYRFLLSRRGNLLEHRFYGTGKLLSQYVIHAFSRIEADQLNAIARNTVELRSCKATALYSYLDQQLQEKGFKLGKLVNLPQNFIGSTQWYDNLYHNAMAVAQRVGKPDLFITFTGNQDWPEIRENLVTKFDSWITDPLLCVRVFRLRLQSLIKEIIDKKMFGEVVALQYSVEFQKRGMPHAHILVTLKEKLNTPDKIDAWISAELPQYPSRDDSDAAEKLQLFQLVTRFMVHRPCKTRPDFACRVKDPAFCDKHFPKPFREYTELTDDGYPLYRRRDNGRTAPVGRTKMNYVSNADVIPYNAYLLRKYMCHVNVECCCSITAFKYIYKYIYKGPDRILFELLRNEALLQQRARPGTNGDRCVDIDMRDYAMHTVISLSAHLPGQQPVYLKGALTREVRPTSKLLAYFSVVNTNEQARRMTWIEVAEQFRWTGKEYVELQRSGRRIARLWPVRPKMRELYALRKLLFHVRGASSYEYLRTVNGITYDTFMEAAEAAGYIESETEWEECLKSAAVLELPHAIRGLYAQILLYCHPTNPLRLWHNYKIAMRTRQRNTHVDKPDDVLDMLSLNHIESILTSNGSSLEDCGLKDVRDALLRDCGSYLASGRVSPDVDMPAENTAHPLTGEQERIVNAIVTAAALPKGVGNKLYYIDGKAGCGKTHTLNALIVHLKAVGKQVLATASTGIAATLLKGGRTAHSLFCLPIKQLHSSSIANVEPSSPTGQMLHSVDVIVWDEISMQSRFALECVDRLLRDVAVPSLTHVPFGGVTMVLGGDWCQFLPVIHGGTRQETIDAACRSSPLWEKFITFTLHQNLRLCNNEMGYARWLLSVGIGGNSQEDGDLLIPRCMCDRITTKFEYNPHSDQFICHKTKRAVEKDMIDSTNTTKQNLQNAAVNCAVLPQIAIVLTHGVYCVSYAYFHAN</sequence>
<gene>
    <name evidence="4" type="ORF">CGOC_LOCUS8538</name>
</gene>
<dbReference type="GO" id="GO:0006281">
    <property type="term" value="P:DNA repair"/>
    <property type="evidence" value="ECO:0007669"/>
    <property type="project" value="UniProtKB-KW"/>
</dbReference>
<dbReference type="PANTHER" id="PTHR10492:SF57">
    <property type="entry name" value="ATP-DEPENDENT DNA HELICASE"/>
    <property type="match status" value="1"/>
</dbReference>
<evidence type="ECO:0000259" key="2">
    <source>
        <dbReference type="Pfam" id="PF05970"/>
    </source>
</evidence>
<dbReference type="GO" id="GO:0016887">
    <property type="term" value="F:ATP hydrolysis activity"/>
    <property type="evidence" value="ECO:0007669"/>
    <property type="project" value="RHEA"/>
</dbReference>
<feature type="domain" description="Helitron helicase-like" evidence="3">
    <location>
        <begin position="267"/>
        <end position="451"/>
    </location>
</feature>
<feature type="domain" description="DNA helicase Pif1-like DEAD-box helicase" evidence="2">
    <location>
        <begin position="888"/>
        <end position="1101"/>
    </location>
</feature>
<dbReference type="InterPro" id="IPR027417">
    <property type="entry name" value="P-loop_NTPase"/>
</dbReference>
<keyword evidence="1" id="KW-0547">Nucleotide-binding</keyword>
<keyword evidence="1" id="KW-0347">Helicase</keyword>
<dbReference type="EC" id="5.6.2.3" evidence="1"/>
<dbReference type="GO" id="GO:0006310">
    <property type="term" value="P:DNA recombination"/>
    <property type="evidence" value="ECO:0007669"/>
    <property type="project" value="UniProtKB-KW"/>
</dbReference>
<dbReference type="Proteomes" id="UP000271889">
    <property type="component" value="Unassembled WGS sequence"/>
</dbReference>
<keyword evidence="1" id="KW-0227">DNA damage</keyword>
<dbReference type="SUPFAM" id="SSF52540">
    <property type="entry name" value="P-loop containing nucleoside triphosphate hydrolases"/>
    <property type="match status" value="1"/>
</dbReference>
<dbReference type="Pfam" id="PF05970">
    <property type="entry name" value="PIF1"/>
    <property type="match status" value="1"/>
</dbReference>
<dbReference type="EMBL" id="UYRV01104346">
    <property type="protein sequence ID" value="VDN19339.1"/>
    <property type="molecule type" value="Genomic_DNA"/>
</dbReference>
<dbReference type="InterPro" id="IPR025476">
    <property type="entry name" value="Helitron_helicase-like"/>
</dbReference>
<dbReference type="InterPro" id="IPR010285">
    <property type="entry name" value="DNA_helicase_pif1-like_DEAD"/>
</dbReference>
<keyword evidence="1" id="KW-0234">DNA repair</keyword>
<evidence type="ECO:0000259" key="3">
    <source>
        <dbReference type="Pfam" id="PF14214"/>
    </source>
</evidence>
<dbReference type="OrthoDB" id="5864836at2759"/>
<name>A0A3P7PH43_CYLGO</name>
<evidence type="ECO:0000256" key="1">
    <source>
        <dbReference type="RuleBase" id="RU363044"/>
    </source>
</evidence>
<comment type="catalytic activity">
    <reaction evidence="1">
        <text>ATP + H2O = ADP + phosphate + H(+)</text>
        <dbReference type="Rhea" id="RHEA:13065"/>
        <dbReference type="ChEBI" id="CHEBI:15377"/>
        <dbReference type="ChEBI" id="CHEBI:15378"/>
        <dbReference type="ChEBI" id="CHEBI:30616"/>
        <dbReference type="ChEBI" id="CHEBI:43474"/>
        <dbReference type="ChEBI" id="CHEBI:456216"/>
        <dbReference type="EC" id="5.6.2.3"/>
    </reaction>
</comment>
<keyword evidence="1" id="KW-0378">Hydrolase</keyword>
<reference evidence="4 5" key="1">
    <citation type="submission" date="2018-11" db="EMBL/GenBank/DDBJ databases">
        <authorList>
            <consortium name="Pathogen Informatics"/>
        </authorList>
    </citation>
    <scope>NUCLEOTIDE SEQUENCE [LARGE SCALE GENOMIC DNA]</scope>
</reference>
<organism evidence="4 5">
    <name type="scientific">Cylicostephanus goldi</name>
    <name type="common">Nematode worm</name>
    <dbReference type="NCBI Taxonomy" id="71465"/>
    <lineage>
        <taxon>Eukaryota</taxon>
        <taxon>Metazoa</taxon>
        <taxon>Ecdysozoa</taxon>
        <taxon>Nematoda</taxon>
        <taxon>Chromadorea</taxon>
        <taxon>Rhabditida</taxon>
        <taxon>Rhabditina</taxon>
        <taxon>Rhabditomorpha</taxon>
        <taxon>Strongyloidea</taxon>
        <taxon>Strongylidae</taxon>
        <taxon>Cylicostephanus</taxon>
    </lineage>
</organism>
<comment type="cofactor">
    <cofactor evidence="1">
        <name>Mg(2+)</name>
        <dbReference type="ChEBI" id="CHEBI:18420"/>
    </cofactor>
</comment>
<dbReference type="GO" id="GO:0043139">
    <property type="term" value="F:5'-3' DNA helicase activity"/>
    <property type="evidence" value="ECO:0007669"/>
    <property type="project" value="UniProtKB-EC"/>
</dbReference>
<dbReference type="PANTHER" id="PTHR10492">
    <property type="match status" value="1"/>
</dbReference>
<dbReference type="Pfam" id="PF14214">
    <property type="entry name" value="Helitron_like_N"/>
    <property type="match status" value="1"/>
</dbReference>
<comment type="similarity">
    <text evidence="1">Belongs to the helicase family.</text>
</comment>
<keyword evidence="5" id="KW-1185">Reference proteome</keyword>
<evidence type="ECO:0000313" key="5">
    <source>
        <dbReference type="Proteomes" id="UP000271889"/>
    </source>
</evidence>
<accession>A0A3P7PH43</accession>
<evidence type="ECO:0000313" key="4">
    <source>
        <dbReference type="EMBL" id="VDN19339.1"/>
    </source>
</evidence>
<keyword evidence="1" id="KW-0233">DNA recombination</keyword>
<dbReference type="GO" id="GO:0005524">
    <property type="term" value="F:ATP binding"/>
    <property type="evidence" value="ECO:0007669"/>
    <property type="project" value="UniProtKB-KW"/>
</dbReference>
<dbReference type="GO" id="GO:0000723">
    <property type="term" value="P:telomere maintenance"/>
    <property type="evidence" value="ECO:0007669"/>
    <property type="project" value="InterPro"/>
</dbReference>
<dbReference type="Gene3D" id="3.40.50.300">
    <property type="entry name" value="P-loop containing nucleotide triphosphate hydrolases"/>
    <property type="match status" value="1"/>
</dbReference>
<protein>
    <recommendedName>
        <fullName evidence="1">ATP-dependent DNA helicase</fullName>
        <ecNumber evidence="1">5.6.2.3</ecNumber>
    </recommendedName>
</protein>
<proteinExistence type="inferred from homology"/>